<keyword evidence="2" id="KW-1185">Reference proteome</keyword>
<reference evidence="1" key="1">
    <citation type="submission" date="2022-07" db="EMBL/GenBank/DDBJ databases">
        <title>Genome sequencing of Photobacterium atrarenae GJH2-4.</title>
        <authorList>
            <person name="Park S.-J."/>
        </authorList>
    </citation>
    <scope>NUCLEOTIDE SEQUENCE</scope>
    <source>
        <strain evidence="1">GJH2-4</strain>
    </source>
</reference>
<accession>A0ABY5GBD7</accession>
<evidence type="ECO:0000313" key="2">
    <source>
        <dbReference type="Proteomes" id="UP001057998"/>
    </source>
</evidence>
<proteinExistence type="predicted"/>
<name>A0ABY5GBD7_9GAMM</name>
<dbReference type="PANTHER" id="PTHR35370:SF1">
    <property type="entry name" value="TYPE VI SECRETION SYSTEM COMPONENT TSSF1"/>
    <property type="match status" value="1"/>
</dbReference>
<dbReference type="Proteomes" id="UP001057998">
    <property type="component" value="Chromosome 1"/>
</dbReference>
<gene>
    <name evidence="1" type="primary">tssF</name>
    <name evidence="1" type="ORF">NNL38_08875</name>
</gene>
<organism evidence="1 2">
    <name type="scientific">Photobacterium atrarenae</name>
    <dbReference type="NCBI Taxonomy" id="865757"/>
    <lineage>
        <taxon>Bacteria</taxon>
        <taxon>Pseudomonadati</taxon>
        <taxon>Pseudomonadota</taxon>
        <taxon>Gammaproteobacteria</taxon>
        <taxon>Vibrionales</taxon>
        <taxon>Vibrionaceae</taxon>
        <taxon>Photobacterium</taxon>
    </lineage>
</organism>
<dbReference type="PANTHER" id="PTHR35370">
    <property type="entry name" value="CYTOPLASMIC PROTEIN-RELATED-RELATED"/>
    <property type="match status" value="1"/>
</dbReference>
<dbReference type="RefSeq" id="WP_255387701.1">
    <property type="nucleotide sequence ID" value="NZ_CP101508.1"/>
</dbReference>
<dbReference type="PIRSF" id="PIRSF028304">
    <property type="entry name" value="UCP028304"/>
    <property type="match status" value="1"/>
</dbReference>
<dbReference type="NCBIfam" id="TIGR03359">
    <property type="entry name" value="VI_chp_6"/>
    <property type="match status" value="1"/>
</dbReference>
<protein>
    <submittedName>
        <fullName evidence="1">Type VI secretion system baseplate subunit TssF</fullName>
    </submittedName>
</protein>
<dbReference type="Pfam" id="PF05947">
    <property type="entry name" value="T6SS_TssF"/>
    <property type="match status" value="1"/>
</dbReference>
<dbReference type="EMBL" id="CP101508">
    <property type="protein sequence ID" value="UTV26490.1"/>
    <property type="molecule type" value="Genomic_DNA"/>
</dbReference>
<dbReference type="InterPro" id="IPR010272">
    <property type="entry name" value="T6SS_TssF"/>
</dbReference>
<sequence length="609" mass="69484">MSDEILKYFNRELAYIRHMGDEFSKRYPKVATRLRLSEEHMEDPHVSRLIESFALLTAQTRRSLDDAFPQLTEALVGQLFPDFYAPIPSMAMIKMSTQNITDSCLELPKGSEVVTSVDGFKPCKFTTAYDTELWPVEVVEATFENAPFKAPNPKFTKTTKSVLKLKLKTEFDNVHLSELDISKLKFYLNGPSQVSLALYQLIFKSNLGLAFAAEDGGEITALLQPRHIQPIGFDEKHQVVPYQNQSFSGYRLLVENFIFPEKFLFFEVTELEKSHFSNTDEIYLYLYFDDVNDFLQKQVTEENILLGCTPIINLFEQELEPFSLAPSINEHLLVPRYDEAEINEVVYIKNVDAFDKNDNRVRVNPFYGKGVSNYLCENEMYWHIRREISDWAGGHSEPGCECYMNVVNNFDKEFSPDEHEEWIVAVTAQCSNRNLPIRLPYGGGQPKMSVVKKIDSIGKVDCLFAPTPPVRPDFEESSRWQFSKHLTLNHFSGKDGLLTLKEVLRLYDFEKTPQSKALIESITDLSVSPCNARVVQNGKVGFCHGSEILIEFSTNDLSGINLFFFGTVLSSFFSQFTAINSFSRLSAKLRGSNQVYHRWPAQAGGKALL</sequence>
<evidence type="ECO:0000313" key="1">
    <source>
        <dbReference type="EMBL" id="UTV26490.1"/>
    </source>
</evidence>